<dbReference type="SMART" id="SM00248">
    <property type="entry name" value="ANK"/>
    <property type="match status" value="2"/>
</dbReference>
<dbReference type="PROSITE" id="PS50088">
    <property type="entry name" value="ANK_REPEAT"/>
    <property type="match status" value="1"/>
</dbReference>
<feature type="repeat" description="ANK" evidence="3">
    <location>
        <begin position="267"/>
        <end position="299"/>
    </location>
</feature>
<sequence length="320" mass="35211">MSAIDSNEFEQSKRDFEDAKLGSLLGIEIGRANGWRIRTLQSYISGLESVHPMTVAKYAVPNALYYFPPFFTFSPTFILNFTTFPTTLLTFEAQNKAGISHVFPLLEERLGPGCCGQDQSLTSWEGLKTHLHRRYIHEGGSQRPDSEGEGEVHFFRGAGGVINQGELTTSSRRMALATPGIDVIHPFLATNSRGFRQLWQWKHGYGKDKRSGWRLSIVTTFDVKEICRCILEHDGNGAALHEAVAGGCTETVDFLIQNGAENAKGGNFDSSLHAAAHYGHEAIIIPLISRGANIDFGLNVNAEGGSYGIRRGLQYFPITG</sequence>
<keyword evidence="1" id="KW-0677">Repeat</keyword>
<dbReference type="InterPro" id="IPR036770">
    <property type="entry name" value="Ankyrin_rpt-contain_sf"/>
</dbReference>
<evidence type="ECO:0000256" key="2">
    <source>
        <dbReference type="ARBA" id="ARBA00023043"/>
    </source>
</evidence>
<dbReference type="Gene3D" id="1.25.40.20">
    <property type="entry name" value="Ankyrin repeat-containing domain"/>
    <property type="match status" value="1"/>
</dbReference>
<dbReference type="Proteomes" id="UP001218218">
    <property type="component" value="Unassembled WGS sequence"/>
</dbReference>
<gene>
    <name evidence="4" type="ORF">DFH08DRAFT_816065</name>
</gene>
<dbReference type="PROSITE" id="PS50297">
    <property type="entry name" value="ANK_REP_REGION"/>
    <property type="match status" value="1"/>
</dbReference>
<protein>
    <submittedName>
        <fullName evidence="4">Uncharacterized protein</fullName>
    </submittedName>
</protein>
<evidence type="ECO:0000313" key="4">
    <source>
        <dbReference type="EMBL" id="KAJ7327898.1"/>
    </source>
</evidence>
<dbReference type="Pfam" id="PF12796">
    <property type="entry name" value="Ank_2"/>
    <property type="match status" value="1"/>
</dbReference>
<evidence type="ECO:0000256" key="1">
    <source>
        <dbReference type="ARBA" id="ARBA00022737"/>
    </source>
</evidence>
<dbReference type="AlphaFoldDB" id="A0AAD6ZKZ4"/>
<proteinExistence type="predicted"/>
<name>A0AAD6ZKZ4_9AGAR</name>
<evidence type="ECO:0000313" key="5">
    <source>
        <dbReference type="Proteomes" id="UP001218218"/>
    </source>
</evidence>
<dbReference type="EMBL" id="JARIHO010000040">
    <property type="protein sequence ID" value="KAJ7327898.1"/>
    <property type="molecule type" value="Genomic_DNA"/>
</dbReference>
<keyword evidence="2 3" id="KW-0040">ANK repeat</keyword>
<evidence type="ECO:0000256" key="3">
    <source>
        <dbReference type="PROSITE-ProRule" id="PRU00023"/>
    </source>
</evidence>
<comment type="caution">
    <text evidence="4">The sequence shown here is derived from an EMBL/GenBank/DDBJ whole genome shotgun (WGS) entry which is preliminary data.</text>
</comment>
<dbReference type="SUPFAM" id="SSF48403">
    <property type="entry name" value="Ankyrin repeat"/>
    <property type="match status" value="1"/>
</dbReference>
<reference evidence="4" key="1">
    <citation type="submission" date="2023-03" db="EMBL/GenBank/DDBJ databases">
        <title>Massive genome expansion in bonnet fungi (Mycena s.s.) driven by repeated elements and novel gene families across ecological guilds.</title>
        <authorList>
            <consortium name="Lawrence Berkeley National Laboratory"/>
            <person name="Harder C.B."/>
            <person name="Miyauchi S."/>
            <person name="Viragh M."/>
            <person name="Kuo A."/>
            <person name="Thoen E."/>
            <person name="Andreopoulos B."/>
            <person name="Lu D."/>
            <person name="Skrede I."/>
            <person name="Drula E."/>
            <person name="Henrissat B."/>
            <person name="Morin E."/>
            <person name="Kohler A."/>
            <person name="Barry K."/>
            <person name="LaButti K."/>
            <person name="Morin E."/>
            <person name="Salamov A."/>
            <person name="Lipzen A."/>
            <person name="Mereny Z."/>
            <person name="Hegedus B."/>
            <person name="Baldrian P."/>
            <person name="Stursova M."/>
            <person name="Weitz H."/>
            <person name="Taylor A."/>
            <person name="Grigoriev I.V."/>
            <person name="Nagy L.G."/>
            <person name="Martin F."/>
            <person name="Kauserud H."/>
        </authorList>
    </citation>
    <scope>NUCLEOTIDE SEQUENCE</scope>
    <source>
        <strain evidence="4">CBHHK002</strain>
    </source>
</reference>
<accession>A0AAD6ZKZ4</accession>
<keyword evidence="5" id="KW-1185">Reference proteome</keyword>
<organism evidence="4 5">
    <name type="scientific">Mycena albidolilacea</name>
    <dbReference type="NCBI Taxonomy" id="1033008"/>
    <lineage>
        <taxon>Eukaryota</taxon>
        <taxon>Fungi</taxon>
        <taxon>Dikarya</taxon>
        <taxon>Basidiomycota</taxon>
        <taxon>Agaricomycotina</taxon>
        <taxon>Agaricomycetes</taxon>
        <taxon>Agaricomycetidae</taxon>
        <taxon>Agaricales</taxon>
        <taxon>Marasmiineae</taxon>
        <taxon>Mycenaceae</taxon>
        <taxon>Mycena</taxon>
    </lineage>
</organism>
<dbReference type="PANTHER" id="PTHR24171">
    <property type="entry name" value="ANKYRIN REPEAT DOMAIN-CONTAINING PROTEIN 39-RELATED"/>
    <property type="match status" value="1"/>
</dbReference>
<dbReference type="InterPro" id="IPR002110">
    <property type="entry name" value="Ankyrin_rpt"/>
</dbReference>